<dbReference type="InParanoid" id="A0A7M7NJI5"/>
<evidence type="ECO:0000313" key="2">
    <source>
        <dbReference type="EnsemblMetazoa" id="XP_030837440"/>
    </source>
</evidence>
<dbReference type="SMART" id="SM00028">
    <property type="entry name" value="TPR"/>
    <property type="match status" value="2"/>
</dbReference>
<reference evidence="2" key="2">
    <citation type="submission" date="2021-01" db="UniProtKB">
        <authorList>
            <consortium name="EnsemblMetazoa"/>
        </authorList>
    </citation>
    <scope>IDENTIFICATION</scope>
</reference>
<dbReference type="OrthoDB" id="1726119at2759"/>
<dbReference type="RefSeq" id="XP_030837440.1">
    <property type="nucleotide sequence ID" value="XM_030981580.1"/>
</dbReference>
<evidence type="ECO:0008006" key="4">
    <source>
        <dbReference type="Google" id="ProtNLM"/>
    </source>
</evidence>
<accession>A0A7M7NJI5</accession>
<evidence type="ECO:0000256" key="1">
    <source>
        <dbReference type="PROSITE-ProRule" id="PRU00339"/>
    </source>
</evidence>
<dbReference type="Gene3D" id="1.25.40.10">
    <property type="entry name" value="Tetratricopeptide repeat domain"/>
    <property type="match status" value="1"/>
</dbReference>
<dbReference type="InterPro" id="IPR011990">
    <property type="entry name" value="TPR-like_helical_dom_sf"/>
</dbReference>
<dbReference type="SUPFAM" id="SSF48452">
    <property type="entry name" value="TPR-like"/>
    <property type="match status" value="1"/>
</dbReference>
<dbReference type="PANTHER" id="PTHR44140:SF2">
    <property type="entry name" value="LD25575P"/>
    <property type="match status" value="1"/>
</dbReference>
<organism evidence="2 3">
    <name type="scientific">Strongylocentrotus purpuratus</name>
    <name type="common">Purple sea urchin</name>
    <dbReference type="NCBI Taxonomy" id="7668"/>
    <lineage>
        <taxon>Eukaryota</taxon>
        <taxon>Metazoa</taxon>
        <taxon>Echinodermata</taxon>
        <taxon>Eleutherozoa</taxon>
        <taxon>Echinozoa</taxon>
        <taxon>Echinoidea</taxon>
        <taxon>Euechinoidea</taxon>
        <taxon>Echinacea</taxon>
        <taxon>Camarodonta</taxon>
        <taxon>Echinidea</taxon>
        <taxon>Strongylocentrotidae</taxon>
        <taxon>Strongylocentrotus</taxon>
    </lineage>
</organism>
<evidence type="ECO:0000313" key="3">
    <source>
        <dbReference type="Proteomes" id="UP000007110"/>
    </source>
</evidence>
<dbReference type="InterPro" id="IPR051727">
    <property type="entry name" value="DnaJ_C3_Co-chaperones"/>
</dbReference>
<name>A0A7M7NJI5_STRPU</name>
<keyword evidence="3" id="KW-1185">Reference proteome</keyword>
<dbReference type="PANTHER" id="PTHR44140">
    <property type="entry name" value="LD25575P"/>
    <property type="match status" value="1"/>
</dbReference>
<protein>
    <recommendedName>
        <fullName evidence="4">Tetratricopeptide repeat protein</fullName>
    </recommendedName>
</protein>
<dbReference type="EnsemblMetazoa" id="XM_030981580">
    <property type="protein sequence ID" value="XP_030837440"/>
    <property type="gene ID" value="LOC115922559"/>
</dbReference>
<dbReference type="Pfam" id="PF13181">
    <property type="entry name" value="TPR_8"/>
    <property type="match status" value="1"/>
</dbReference>
<feature type="repeat" description="TPR" evidence="1">
    <location>
        <begin position="33"/>
        <end position="66"/>
    </location>
</feature>
<dbReference type="AlphaFoldDB" id="A0A7M7NJI5"/>
<proteinExistence type="predicted"/>
<dbReference type="KEGG" id="spu:115922559"/>
<reference evidence="3" key="1">
    <citation type="submission" date="2015-02" db="EMBL/GenBank/DDBJ databases">
        <title>Genome sequencing for Strongylocentrotus purpuratus.</title>
        <authorList>
            <person name="Murali S."/>
            <person name="Liu Y."/>
            <person name="Vee V."/>
            <person name="English A."/>
            <person name="Wang M."/>
            <person name="Skinner E."/>
            <person name="Han Y."/>
            <person name="Muzny D.M."/>
            <person name="Worley K.C."/>
            <person name="Gibbs R.A."/>
        </authorList>
    </citation>
    <scope>NUCLEOTIDE SEQUENCE</scope>
</reference>
<dbReference type="Proteomes" id="UP000007110">
    <property type="component" value="Unassembled WGS sequence"/>
</dbReference>
<sequence length="90" mass="10607">MHRKRAKVYTQLGELYKAIDDLRSVTKLVPDSTEVYLEMSRIHYSKGDLELALADIRECLKLDPDHKECLPLYSFMKKMKTAEKYIRDGR</sequence>
<keyword evidence="1" id="KW-0802">TPR repeat</keyword>
<dbReference type="InterPro" id="IPR019734">
    <property type="entry name" value="TPR_rpt"/>
</dbReference>
<dbReference type="GeneID" id="115922559"/>
<dbReference type="PROSITE" id="PS50005">
    <property type="entry name" value="TPR"/>
    <property type="match status" value="1"/>
</dbReference>